<dbReference type="Proteomes" id="UP000182584">
    <property type="component" value="Unassembled WGS sequence"/>
</dbReference>
<keyword evidence="2" id="KW-0732">Signal</keyword>
<name>A0A1H9KG31_BUTFI</name>
<dbReference type="EMBL" id="FOGJ01000001">
    <property type="protein sequence ID" value="SEQ98110.1"/>
    <property type="molecule type" value="Genomic_DNA"/>
</dbReference>
<proteinExistence type="predicted"/>
<dbReference type="AlphaFoldDB" id="A0A1H9KG31"/>
<dbReference type="RefSeq" id="WP_074753674.1">
    <property type="nucleotide sequence ID" value="NZ_FOGJ01000001.1"/>
</dbReference>
<feature type="region of interest" description="Disordered" evidence="1">
    <location>
        <begin position="28"/>
        <end position="114"/>
    </location>
</feature>
<accession>A0A1H9KG31</accession>
<evidence type="ECO:0000256" key="1">
    <source>
        <dbReference type="SAM" id="MobiDB-lite"/>
    </source>
</evidence>
<feature type="compositionally biased region" description="Acidic residues" evidence="1">
    <location>
        <begin position="96"/>
        <end position="112"/>
    </location>
</feature>
<organism evidence="3 4">
    <name type="scientific">Butyrivibrio fibrisolvens</name>
    <dbReference type="NCBI Taxonomy" id="831"/>
    <lineage>
        <taxon>Bacteria</taxon>
        <taxon>Bacillati</taxon>
        <taxon>Bacillota</taxon>
        <taxon>Clostridia</taxon>
        <taxon>Lachnospirales</taxon>
        <taxon>Lachnospiraceae</taxon>
        <taxon>Butyrivibrio</taxon>
    </lineage>
</organism>
<feature type="compositionally biased region" description="Acidic residues" evidence="1">
    <location>
        <begin position="31"/>
        <end position="68"/>
    </location>
</feature>
<reference evidence="3 4" key="1">
    <citation type="submission" date="2016-10" db="EMBL/GenBank/DDBJ databases">
        <authorList>
            <person name="de Groot N.N."/>
        </authorList>
    </citation>
    <scope>NUCLEOTIDE SEQUENCE [LARGE SCALE GENOMIC DNA]</scope>
    <source>
        <strain evidence="3 4">AR40</strain>
    </source>
</reference>
<evidence type="ECO:0000256" key="2">
    <source>
        <dbReference type="SAM" id="SignalP"/>
    </source>
</evidence>
<protein>
    <submittedName>
        <fullName evidence="3">Uncharacterized protein</fullName>
    </submittedName>
</protein>
<feature type="chain" id="PRO_5039573013" evidence="2">
    <location>
        <begin position="26"/>
        <end position="420"/>
    </location>
</feature>
<sequence length="420" mass="46929">MKKSFCKFIVTAMVATTFLSGCDSAQLNLNSDDDTPTEESTEEISEDNEDASSDDSAEDTSKDDESDNTDASTQDTSEDNDEDDSQKPSSTQSIEELSDYDSAETMEGDELSSSELEKLEEYLNQVDNYGFTLASYKNADQIDWGYVFAYGAGIENCDYSQEAVDAYLEASDEFDSVEYDLIALSGEDVRAFVEDKTGITDFDASLVSDFVYVEEYDIFFSQVSDCYMKDVRCEAGVRNGDVLQIIFHVGFQTNNRRLTIEETGDSDNPYRFFSNRELWEENAVKVIDGTIYQNTGTITCAVVDSDKGPDIEIIVDNAVTCVAHPRFRDSQDINIEQYSDVVEVEFWDVDDDGAADMIVILSDGSDSVAVLCKGYVNQWSEGYTEPKAEVTKWLSENVSDMTADNAISYILDHKDEFNDI</sequence>
<evidence type="ECO:0000313" key="4">
    <source>
        <dbReference type="Proteomes" id="UP000182584"/>
    </source>
</evidence>
<feature type="signal peptide" evidence="2">
    <location>
        <begin position="1"/>
        <end position="25"/>
    </location>
</feature>
<gene>
    <name evidence="3" type="ORF">SAMN04487884_10145</name>
</gene>
<evidence type="ECO:0000313" key="3">
    <source>
        <dbReference type="EMBL" id="SEQ98110.1"/>
    </source>
</evidence>
<dbReference type="PROSITE" id="PS51257">
    <property type="entry name" value="PROKAR_LIPOPROTEIN"/>
    <property type="match status" value="1"/>
</dbReference>
<dbReference type="OrthoDB" id="2002768at2"/>